<evidence type="ECO:0000313" key="2">
    <source>
        <dbReference type="EMBL" id="KAF2311202.1"/>
    </source>
</evidence>
<evidence type="ECO:0000256" key="1">
    <source>
        <dbReference type="SAM" id="MobiDB-lite"/>
    </source>
</evidence>
<organism evidence="2 3">
    <name type="scientific">Hevea brasiliensis</name>
    <name type="common">Para rubber tree</name>
    <name type="synonym">Siphonia brasiliensis</name>
    <dbReference type="NCBI Taxonomy" id="3981"/>
    <lineage>
        <taxon>Eukaryota</taxon>
        <taxon>Viridiplantae</taxon>
        <taxon>Streptophyta</taxon>
        <taxon>Embryophyta</taxon>
        <taxon>Tracheophyta</taxon>
        <taxon>Spermatophyta</taxon>
        <taxon>Magnoliopsida</taxon>
        <taxon>eudicotyledons</taxon>
        <taxon>Gunneridae</taxon>
        <taxon>Pentapetalae</taxon>
        <taxon>rosids</taxon>
        <taxon>fabids</taxon>
        <taxon>Malpighiales</taxon>
        <taxon>Euphorbiaceae</taxon>
        <taxon>Crotonoideae</taxon>
        <taxon>Micrandreae</taxon>
        <taxon>Hevea</taxon>
    </lineage>
</organism>
<proteinExistence type="predicted"/>
<feature type="region of interest" description="Disordered" evidence="1">
    <location>
        <begin position="1"/>
        <end position="48"/>
    </location>
</feature>
<name>A0A6A6MBX4_HEVBR</name>
<evidence type="ECO:0000313" key="3">
    <source>
        <dbReference type="Proteomes" id="UP000467840"/>
    </source>
</evidence>
<dbReference type="EMBL" id="JAAGAX010000006">
    <property type="protein sequence ID" value="KAF2311202.1"/>
    <property type="molecule type" value="Genomic_DNA"/>
</dbReference>
<feature type="compositionally biased region" description="Basic and acidic residues" evidence="1">
    <location>
        <begin position="1"/>
        <end position="11"/>
    </location>
</feature>
<comment type="caution">
    <text evidence="2">The sequence shown here is derived from an EMBL/GenBank/DDBJ whole genome shotgun (WGS) entry which is preliminary data.</text>
</comment>
<keyword evidence="3" id="KW-1185">Reference proteome</keyword>
<reference evidence="2 3" key="1">
    <citation type="journal article" date="2020" name="Mol. Plant">
        <title>The Chromosome-Based Rubber Tree Genome Provides New Insights into Spurge Genome Evolution and Rubber Biosynthesis.</title>
        <authorList>
            <person name="Liu J."/>
            <person name="Shi C."/>
            <person name="Shi C.C."/>
            <person name="Li W."/>
            <person name="Zhang Q.J."/>
            <person name="Zhang Y."/>
            <person name="Li K."/>
            <person name="Lu H.F."/>
            <person name="Shi C."/>
            <person name="Zhu S.T."/>
            <person name="Xiao Z.Y."/>
            <person name="Nan H."/>
            <person name="Yue Y."/>
            <person name="Zhu X.G."/>
            <person name="Wu Y."/>
            <person name="Hong X.N."/>
            <person name="Fan G.Y."/>
            <person name="Tong Y."/>
            <person name="Zhang D."/>
            <person name="Mao C.L."/>
            <person name="Liu Y.L."/>
            <person name="Hao S.J."/>
            <person name="Liu W.Q."/>
            <person name="Lv M.Q."/>
            <person name="Zhang H.B."/>
            <person name="Liu Y."/>
            <person name="Hu-Tang G.R."/>
            <person name="Wang J.P."/>
            <person name="Wang J.H."/>
            <person name="Sun Y.H."/>
            <person name="Ni S.B."/>
            <person name="Chen W.B."/>
            <person name="Zhang X.C."/>
            <person name="Jiao Y.N."/>
            <person name="Eichler E.E."/>
            <person name="Li G.H."/>
            <person name="Liu X."/>
            <person name="Gao L.Z."/>
        </authorList>
    </citation>
    <scope>NUCLEOTIDE SEQUENCE [LARGE SCALE GENOMIC DNA]</scope>
    <source>
        <strain evidence="3">cv. GT1</strain>
        <tissue evidence="2">Leaf</tissue>
    </source>
</reference>
<feature type="compositionally biased region" description="Polar residues" evidence="1">
    <location>
        <begin position="19"/>
        <end position="38"/>
    </location>
</feature>
<protein>
    <submittedName>
        <fullName evidence="2">Uncharacterized protein</fullName>
    </submittedName>
</protein>
<accession>A0A6A6MBX4</accession>
<gene>
    <name evidence="2" type="ORF">GH714_020133</name>
</gene>
<dbReference type="Proteomes" id="UP000467840">
    <property type="component" value="Chromosome 14"/>
</dbReference>
<sequence>MNMQKVQEKSDFNWANEVIDNNMNSPEPSLHSQGTSSRGSKRKVSMMEKLEKQYERLNSGIERVSEVLERGNAIAKKSSNS</sequence>
<dbReference type="AlphaFoldDB" id="A0A6A6MBX4"/>